<sequence>MVGISDGRKPEWRKTLFAVVILFASGCHDWRGTDTVEILSEKPSPDGRFIATSFYCEGGGAAGYCYWNASLRQAEEQLNQRDGLLGKYKTWKGFSDIELRWIDDSNLEVSYRQDTGPAYGEQNSVRVESRHGTRIHYIVTN</sequence>
<dbReference type="EMBL" id="UINC01147629">
    <property type="protein sequence ID" value="SVD39062.1"/>
    <property type="molecule type" value="Genomic_DNA"/>
</dbReference>
<reference evidence="1" key="1">
    <citation type="submission" date="2018-05" db="EMBL/GenBank/DDBJ databases">
        <authorList>
            <person name="Lanie J.A."/>
            <person name="Ng W.-L."/>
            <person name="Kazmierczak K.M."/>
            <person name="Andrzejewski T.M."/>
            <person name="Davidsen T.M."/>
            <person name="Wayne K.J."/>
            <person name="Tettelin H."/>
            <person name="Glass J.I."/>
            <person name="Rusch D."/>
            <person name="Podicherti R."/>
            <person name="Tsui H.-C.T."/>
            <person name="Winkler M.E."/>
        </authorList>
    </citation>
    <scope>NUCLEOTIDE SEQUENCE</scope>
</reference>
<accession>A0A382UXR4</accession>
<proteinExistence type="predicted"/>
<name>A0A382UXR4_9ZZZZ</name>
<protein>
    <submittedName>
        <fullName evidence="1">Uncharacterized protein</fullName>
    </submittedName>
</protein>
<organism evidence="1">
    <name type="scientific">marine metagenome</name>
    <dbReference type="NCBI Taxonomy" id="408172"/>
    <lineage>
        <taxon>unclassified sequences</taxon>
        <taxon>metagenomes</taxon>
        <taxon>ecological metagenomes</taxon>
    </lineage>
</organism>
<evidence type="ECO:0000313" key="1">
    <source>
        <dbReference type="EMBL" id="SVD39062.1"/>
    </source>
</evidence>
<gene>
    <name evidence="1" type="ORF">METZ01_LOCUS391916</name>
</gene>
<dbReference type="AlphaFoldDB" id="A0A382UXR4"/>